<gene>
    <name evidence="2" type="ORF">TNIN_268621</name>
</gene>
<comment type="caution">
    <text evidence="2">The sequence shown here is derived from an EMBL/GenBank/DDBJ whole genome shotgun (WGS) entry which is preliminary data.</text>
</comment>
<evidence type="ECO:0000313" key="2">
    <source>
        <dbReference type="EMBL" id="GFS34559.1"/>
    </source>
</evidence>
<sequence>MSFPTSAIQHQSLDLSKRSETECPSPDITYLPPPPSSSPRGFTNNEILNLYLFIHFRPFITTNLLKFIYFFISDNVISHISHPTSISGLE</sequence>
<dbReference type="Proteomes" id="UP000886998">
    <property type="component" value="Unassembled WGS sequence"/>
</dbReference>
<organism evidence="2 3">
    <name type="scientific">Trichonephila inaurata madagascariensis</name>
    <dbReference type="NCBI Taxonomy" id="2747483"/>
    <lineage>
        <taxon>Eukaryota</taxon>
        <taxon>Metazoa</taxon>
        <taxon>Ecdysozoa</taxon>
        <taxon>Arthropoda</taxon>
        <taxon>Chelicerata</taxon>
        <taxon>Arachnida</taxon>
        <taxon>Araneae</taxon>
        <taxon>Araneomorphae</taxon>
        <taxon>Entelegynae</taxon>
        <taxon>Araneoidea</taxon>
        <taxon>Nephilidae</taxon>
        <taxon>Trichonephila</taxon>
        <taxon>Trichonephila inaurata</taxon>
    </lineage>
</organism>
<evidence type="ECO:0000313" key="3">
    <source>
        <dbReference type="Proteomes" id="UP000886998"/>
    </source>
</evidence>
<evidence type="ECO:0000256" key="1">
    <source>
        <dbReference type="SAM" id="MobiDB-lite"/>
    </source>
</evidence>
<accession>A0A8X6I7R1</accession>
<proteinExistence type="predicted"/>
<feature type="compositionally biased region" description="Polar residues" evidence="1">
    <location>
        <begin position="1"/>
        <end position="14"/>
    </location>
</feature>
<reference evidence="2" key="1">
    <citation type="submission" date="2020-08" db="EMBL/GenBank/DDBJ databases">
        <title>Multicomponent nature underlies the extraordinary mechanical properties of spider dragline silk.</title>
        <authorList>
            <person name="Kono N."/>
            <person name="Nakamura H."/>
            <person name="Mori M."/>
            <person name="Yoshida Y."/>
            <person name="Ohtoshi R."/>
            <person name="Malay A.D."/>
            <person name="Moran D.A.P."/>
            <person name="Tomita M."/>
            <person name="Numata K."/>
            <person name="Arakawa K."/>
        </authorList>
    </citation>
    <scope>NUCLEOTIDE SEQUENCE</scope>
</reference>
<keyword evidence="3" id="KW-1185">Reference proteome</keyword>
<dbReference type="EMBL" id="BMAV01024601">
    <property type="protein sequence ID" value="GFS34559.1"/>
    <property type="molecule type" value="Genomic_DNA"/>
</dbReference>
<dbReference type="AlphaFoldDB" id="A0A8X6I7R1"/>
<name>A0A8X6I7R1_9ARAC</name>
<protein>
    <submittedName>
        <fullName evidence="2">Uncharacterized protein</fullName>
    </submittedName>
</protein>
<feature type="region of interest" description="Disordered" evidence="1">
    <location>
        <begin position="1"/>
        <end position="38"/>
    </location>
</feature>